<dbReference type="EMBL" id="VRTY01000133">
    <property type="protein sequence ID" value="TXK25020.1"/>
    <property type="molecule type" value="Genomic_DNA"/>
</dbReference>
<organism evidence="2 3">
    <name type="scientific">Pontibacter qinzhouensis</name>
    <dbReference type="NCBI Taxonomy" id="2603253"/>
    <lineage>
        <taxon>Bacteria</taxon>
        <taxon>Pseudomonadati</taxon>
        <taxon>Bacteroidota</taxon>
        <taxon>Cytophagia</taxon>
        <taxon>Cytophagales</taxon>
        <taxon>Hymenobacteraceae</taxon>
        <taxon>Pontibacter</taxon>
    </lineage>
</organism>
<evidence type="ECO:0000313" key="3">
    <source>
        <dbReference type="Proteomes" id="UP000321926"/>
    </source>
</evidence>
<dbReference type="RefSeq" id="WP_147923943.1">
    <property type="nucleotide sequence ID" value="NZ_VRTY01000133.1"/>
</dbReference>
<proteinExistence type="predicted"/>
<keyword evidence="1" id="KW-0732">Signal</keyword>
<dbReference type="OrthoDB" id="876200at2"/>
<keyword evidence="3" id="KW-1185">Reference proteome</keyword>
<comment type="caution">
    <text evidence="2">The sequence shown here is derived from an EMBL/GenBank/DDBJ whole genome shotgun (WGS) entry which is preliminary data.</text>
</comment>
<dbReference type="AlphaFoldDB" id="A0A5C8IUQ1"/>
<evidence type="ECO:0000313" key="2">
    <source>
        <dbReference type="EMBL" id="TXK25020.1"/>
    </source>
</evidence>
<gene>
    <name evidence="2" type="ORF">FVR03_22045</name>
</gene>
<protein>
    <recommendedName>
        <fullName evidence="4">DUF3575 domain-containing protein</fullName>
    </recommendedName>
</protein>
<evidence type="ECO:0008006" key="4">
    <source>
        <dbReference type="Google" id="ProtNLM"/>
    </source>
</evidence>
<dbReference type="Proteomes" id="UP000321926">
    <property type="component" value="Unassembled WGS sequence"/>
</dbReference>
<feature type="chain" id="PRO_5023123530" description="DUF3575 domain-containing protein" evidence="1">
    <location>
        <begin position="24"/>
        <end position="228"/>
    </location>
</feature>
<accession>A0A5C8IUQ1</accession>
<reference evidence="2 3" key="1">
    <citation type="submission" date="2019-08" db="EMBL/GenBank/DDBJ databases">
        <authorList>
            <person name="Shi S."/>
        </authorList>
    </citation>
    <scope>NUCLEOTIDE SEQUENCE [LARGE SCALE GENOMIC DNA]</scope>
    <source>
        <strain evidence="2 3">GY10130</strain>
    </source>
</reference>
<sequence length="228" mass="26029">MSRNTIFFILLLTSLTTSTAAFSQADTLYQNKRLNIRYSPQHLLMKAIVADVEKSVSKNLKHNLVFIPQYNYEGVTFSINATPRYGYANEKLRAYGLEVQHRYYTARSAEKQQQNFYLSYGLKYQHVGIRYGTMGWVEAQESDGLLYYKRTPIVRKENINRLGGVLLLGLQQVGTNTPLVIDFYCGLGYITSHSSLPEIATYYNKNFLDYAYSGTYLIAGIKFGVAIK</sequence>
<evidence type="ECO:0000256" key="1">
    <source>
        <dbReference type="SAM" id="SignalP"/>
    </source>
</evidence>
<name>A0A5C8IUQ1_9BACT</name>
<feature type="signal peptide" evidence="1">
    <location>
        <begin position="1"/>
        <end position="23"/>
    </location>
</feature>